<dbReference type="EMBL" id="LPHB01000068">
    <property type="protein sequence ID" value="KWA56461.1"/>
    <property type="molecule type" value="Genomic_DNA"/>
</dbReference>
<sequence length="147" mass="15792">MGQKLAAFDAQGNITAFYDSIDSPAPPGVNVADISDDDWRALLDGQSHGKRAALDGNMRPVLIDPPAPSREYVAASMRSKRDSAMDATDWFVSRHQDETLIGNGTTLTAAQFSALIKYRQALRDISGAEGWPNVDLPSAPDFVTAIA</sequence>
<dbReference type="InterPro" id="IPR031893">
    <property type="entry name" value="Phage_tail_APC"/>
</dbReference>
<protein>
    <submittedName>
        <fullName evidence="2">Phage tail protein</fullName>
    </submittedName>
</protein>
<reference evidence="2 3" key="1">
    <citation type="submission" date="2015-11" db="EMBL/GenBank/DDBJ databases">
        <title>Expanding the genomic diversity of Burkholderia species for the development of highly accurate diagnostics.</title>
        <authorList>
            <person name="Sahl J."/>
            <person name="Keim P."/>
            <person name="Wagner D."/>
        </authorList>
    </citation>
    <scope>NUCLEOTIDE SEQUENCE [LARGE SCALE GENOMIC DNA]</scope>
    <source>
        <strain evidence="2 3">MSMB1960WGS</strain>
    </source>
</reference>
<name>A0A106NWX1_9BURK</name>
<dbReference type="Proteomes" id="UP000068603">
    <property type="component" value="Unassembled WGS sequence"/>
</dbReference>
<dbReference type="AlphaFoldDB" id="A0A106NWX1"/>
<accession>A0A106NWX1</accession>
<proteinExistence type="predicted"/>
<dbReference type="Gene3D" id="6.10.140.1310">
    <property type="match status" value="1"/>
</dbReference>
<gene>
    <name evidence="2" type="ORF">WT44_24965</name>
</gene>
<evidence type="ECO:0000313" key="3">
    <source>
        <dbReference type="Proteomes" id="UP000068603"/>
    </source>
</evidence>
<dbReference type="RefSeq" id="WP_060149337.1">
    <property type="nucleotide sequence ID" value="NZ_LPGD01000047.1"/>
</dbReference>
<dbReference type="Pfam" id="PF16778">
    <property type="entry name" value="Phage_tail_APC"/>
    <property type="match status" value="1"/>
</dbReference>
<dbReference type="STRING" id="1503054.WT74_00985"/>
<evidence type="ECO:0000259" key="1">
    <source>
        <dbReference type="Pfam" id="PF16778"/>
    </source>
</evidence>
<evidence type="ECO:0000313" key="2">
    <source>
        <dbReference type="EMBL" id="KWA56461.1"/>
    </source>
</evidence>
<organism evidence="2">
    <name type="scientific">Burkholderia stagnalis</name>
    <dbReference type="NCBI Taxonomy" id="1503054"/>
    <lineage>
        <taxon>Bacteria</taxon>
        <taxon>Pseudomonadati</taxon>
        <taxon>Pseudomonadota</taxon>
        <taxon>Betaproteobacteria</taxon>
        <taxon>Burkholderiales</taxon>
        <taxon>Burkholderiaceae</taxon>
        <taxon>Burkholderia</taxon>
        <taxon>Burkholderia cepacia complex</taxon>
    </lineage>
</organism>
<comment type="caution">
    <text evidence="2">The sequence shown here is derived from an EMBL/GenBank/DDBJ whole genome shotgun (WGS) entry which is preliminary data.</text>
</comment>
<feature type="domain" description="Phage tail assembly chaperone-like" evidence="1">
    <location>
        <begin position="74"/>
        <end position="141"/>
    </location>
</feature>